<dbReference type="SUPFAM" id="SSF55874">
    <property type="entry name" value="ATPase domain of HSP90 chaperone/DNA topoisomerase II/histidine kinase"/>
    <property type="match status" value="1"/>
</dbReference>
<keyword evidence="3" id="KW-1185">Reference proteome</keyword>
<evidence type="ECO:0000313" key="3">
    <source>
        <dbReference type="Proteomes" id="UP000579523"/>
    </source>
</evidence>
<evidence type="ECO:0000313" key="2">
    <source>
        <dbReference type="EMBL" id="MBB4899205.1"/>
    </source>
</evidence>
<dbReference type="EMBL" id="JACHJI010000005">
    <property type="protein sequence ID" value="MBB4899205.1"/>
    <property type="molecule type" value="Genomic_DNA"/>
</dbReference>
<reference evidence="2 3" key="1">
    <citation type="submission" date="2020-08" db="EMBL/GenBank/DDBJ databases">
        <title>Genomic Encyclopedia of Type Strains, Phase III (KMG-III): the genomes of soil and plant-associated and newly described type strains.</title>
        <authorList>
            <person name="Whitman W."/>
        </authorList>
    </citation>
    <scope>NUCLEOTIDE SEQUENCE [LARGE SCALE GENOMIC DNA]</scope>
    <source>
        <strain evidence="2 3">CECT 3273</strain>
    </source>
</reference>
<feature type="region of interest" description="Disordered" evidence="1">
    <location>
        <begin position="80"/>
        <end position="107"/>
    </location>
</feature>
<comment type="caution">
    <text evidence="2">The sequence shown here is derived from an EMBL/GenBank/DDBJ whole genome shotgun (WGS) entry which is preliminary data.</text>
</comment>
<proteinExistence type="predicted"/>
<accession>A0A7W7LZ96</accession>
<protein>
    <recommendedName>
        <fullName evidence="4">Histidine kinase/HSP90-like ATPase domain-containing protein</fullName>
    </recommendedName>
</protein>
<evidence type="ECO:0008006" key="4">
    <source>
        <dbReference type="Google" id="ProtNLM"/>
    </source>
</evidence>
<evidence type="ECO:0000256" key="1">
    <source>
        <dbReference type="SAM" id="MobiDB-lite"/>
    </source>
</evidence>
<feature type="compositionally biased region" description="Polar residues" evidence="1">
    <location>
        <begin position="94"/>
        <end position="104"/>
    </location>
</feature>
<feature type="region of interest" description="Disordered" evidence="1">
    <location>
        <begin position="215"/>
        <end position="283"/>
    </location>
</feature>
<dbReference type="InterPro" id="IPR036890">
    <property type="entry name" value="HATPase_C_sf"/>
</dbReference>
<gene>
    <name evidence="2" type="ORF">FHS37_003265</name>
</gene>
<sequence>MTSADENRCHRTPVVRHGRAADNVMTRNTQCSSRTSPSPLTTAWTWGVPRDGAGCGAAVRTVPRTCAHARAVTARRAAHCADRPARRSARTAGNPPNEQVTSPLQDYGTCCPQPLGADRLRDGLPPDAERQAGSWIEVSVTTEHGHAVTQVNDGLGVPADERQAVLRRFHHRADPSGTGLGSAAARQTTEAHRRCPCAVIDRGLGLGIPIAVTGKHARCGGTPRSLRPHGSPSRPPWPARPVAPQRREVPNASATGASAPREVPDYDRRSVPSSGAAWARPVR</sequence>
<feature type="region of interest" description="Disordered" evidence="1">
    <location>
        <begin position="172"/>
        <end position="191"/>
    </location>
</feature>
<name>A0A7W7LZ96_9ACTN</name>
<dbReference type="Gene3D" id="3.30.565.10">
    <property type="entry name" value="Histidine kinase-like ATPase, C-terminal domain"/>
    <property type="match status" value="1"/>
</dbReference>
<dbReference type="AlphaFoldDB" id="A0A7W7LZ96"/>
<dbReference type="Proteomes" id="UP000579523">
    <property type="component" value="Unassembled WGS sequence"/>
</dbReference>
<organism evidence="2 3">
    <name type="scientific">Streptomyces griseomycini</name>
    <dbReference type="NCBI Taxonomy" id="66895"/>
    <lineage>
        <taxon>Bacteria</taxon>
        <taxon>Bacillati</taxon>
        <taxon>Actinomycetota</taxon>
        <taxon>Actinomycetes</taxon>
        <taxon>Kitasatosporales</taxon>
        <taxon>Streptomycetaceae</taxon>
        <taxon>Streptomyces</taxon>
    </lineage>
</organism>